<evidence type="ECO:0000313" key="1">
    <source>
        <dbReference type="EMBL" id="KAJ1207945.1"/>
    </source>
</evidence>
<organism evidence="1 2">
    <name type="scientific">Pleurodeles waltl</name>
    <name type="common">Iberian ribbed newt</name>
    <dbReference type="NCBI Taxonomy" id="8319"/>
    <lineage>
        <taxon>Eukaryota</taxon>
        <taxon>Metazoa</taxon>
        <taxon>Chordata</taxon>
        <taxon>Craniata</taxon>
        <taxon>Vertebrata</taxon>
        <taxon>Euteleostomi</taxon>
        <taxon>Amphibia</taxon>
        <taxon>Batrachia</taxon>
        <taxon>Caudata</taxon>
        <taxon>Salamandroidea</taxon>
        <taxon>Salamandridae</taxon>
        <taxon>Pleurodelinae</taxon>
        <taxon>Pleurodeles</taxon>
    </lineage>
</organism>
<reference evidence="1" key="1">
    <citation type="journal article" date="2022" name="bioRxiv">
        <title>Sequencing and chromosome-scale assembly of the giantPleurodeles waltlgenome.</title>
        <authorList>
            <person name="Brown T."/>
            <person name="Elewa A."/>
            <person name="Iarovenko S."/>
            <person name="Subramanian E."/>
            <person name="Araus A.J."/>
            <person name="Petzold A."/>
            <person name="Susuki M."/>
            <person name="Suzuki K.-i.T."/>
            <person name="Hayashi T."/>
            <person name="Toyoda A."/>
            <person name="Oliveira C."/>
            <person name="Osipova E."/>
            <person name="Leigh N.D."/>
            <person name="Simon A."/>
            <person name="Yun M.H."/>
        </authorList>
    </citation>
    <scope>NUCLEOTIDE SEQUENCE</scope>
    <source>
        <strain evidence="1">20211129_DDA</strain>
        <tissue evidence="1">Liver</tissue>
    </source>
</reference>
<evidence type="ECO:0000313" key="2">
    <source>
        <dbReference type="Proteomes" id="UP001066276"/>
    </source>
</evidence>
<dbReference type="EMBL" id="JANPWB010000002">
    <property type="protein sequence ID" value="KAJ1207945.1"/>
    <property type="molecule type" value="Genomic_DNA"/>
</dbReference>
<dbReference type="Proteomes" id="UP001066276">
    <property type="component" value="Chromosome 1_2"/>
</dbReference>
<accession>A0AAV7W6L0</accession>
<keyword evidence="2" id="KW-1185">Reference proteome</keyword>
<dbReference type="AlphaFoldDB" id="A0AAV7W6L0"/>
<name>A0AAV7W6L0_PLEWA</name>
<comment type="caution">
    <text evidence="1">The sequence shown here is derived from an EMBL/GenBank/DDBJ whole genome shotgun (WGS) entry which is preliminary data.</text>
</comment>
<sequence>MARVARQGVAQGLSALSASSAFCRAHPTQVFASLHTSSCRRLASGRLASSSESTAARPRLLRSSALNFQH</sequence>
<gene>
    <name evidence="1" type="ORF">NDU88_003335</name>
</gene>
<protein>
    <submittedName>
        <fullName evidence="1">Uncharacterized protein</fullName>
    </submittedName>
</protein>
<proteinExistence type="predicted"/>